<dbReference type="InterPro" id="IPR039910">
    <property type="entry name" value="D15-like"/>
</dbReference>
<keyword evidence="2" id="KW-0812">Transmembrane</keyword>
<proteinExistence type="predicted"/>
<evidence type="ECO:0000256" key="4">
    <source>
        <dbReference type="SAM" id="MobiDB-lite"/>
    </source>
</evidence>
<comment type="caution">
    <text evidence="6">The sequence shown here is derived from an EMBL/GenBank/DDBJ whole genome shotgun (WGS) entry which is preliminary data.</text>
</comment>
<dbReference type="EMBL" id="JAEHHL010000002">
    <property type="protein sequence ID" value="MBK0398906.1"/>
    <property type="molecule type" value="Genomic_DNA"/>
</dbReference>
<keyword evidence="2" id="KW-1134">Transmembrane beta strand</keyword>
<gene>
    <name evidence="6" type="ORF">H0I76_06875</name>
</gene>
<accession>A0A8J7M5K1</accession>
<evidence type="ECO:0000256" key="3">
    <source>
        <dbReference type="ARBA" id="ARBA00023136"/>
    </source>
</evidence>
<dbReference type="Gene3D" id="3.10.20.310">
    <property type="entry name" value="membrane protein fhac"/>
    <property type="match status" value="1"/>
</dbReference>
<feature type="compositionally biased region" description="Basic and acidic residues" evidence="4">
    <location>
        <begin position="116"/>
        <end position="133"/>
    </location>
</feature>
<keyword evidence="3" id="KW-0472">Membrane</keyword>
<dbReference type="InterPro" id="IPR000184">
    <property type="entry name" value="Bac_surfAg_D15"/>
</dbReference>
<sequence>MSEPIEFAEAETGIDYTPVLKGAPSEQIATLMEESLLVYRRKDQGAQSIAFLRRRAQGDIEIAQKILRSYGYYGANVEVDVREAGEAVADDGTATQDGAPAPAPAEPAQRRPLRPGPRDGDDATADTRDEPKARPLAIAEIVIDAGPPFILSRHDVILSDTGPGPAPELPPAETFGSPVGRPAEAAAIIASERAMVTRLRNTGRPYAEGRGRTAIADREEKTLEVESRIATGHAFKFGPITFTGAPDIDDDYMLTYLPWTEGDAVNTAQLAEFQRRLMETRLFRSGTVRVPDEPPESELAPVTVTLEQSPFRTVRAGVRYNTDQGPGVRAGFEHRNLFGANEQIDITLNADLDEQRLTNRFRKPQYLRDQQDLVAGLELRRVEDDAYDELGGTATIGLERKLGPRWTIGAGLLGEYSQITDQGVTNDAALGGIPFFAAYDGSDNLLDPTTGERVRFDVTPFGGAFAGSPTAFLSLDTRASAYRRLTSDGGLVFAMHGRVGSIISGSLSDVPQTRRLYSGGGGSVRGYKLDFVGPLDSSGDPIGGRSVVELSGELRARVWGDLSLAAFVDSGSVTTEMAPTFNDGVQVAAGGGIRYASPVGPIRIDVGVPLNRRPEDDSFQVYIAIGQAF</sequence>
<dbReference type="Gene3D" id="2.40.160.50">
    <property type="entry name" value="membrane protein fhac: a member of the omp85/tpsb transporter family"/>
    <property type="match status" value="1"/>
</dbReference>
<dbReference type="PANTHER" id="PTHR12815:SF42">
    <property type="entry name" value="BACTERIAL SURFACE ANTIGEN (D15) DOMAIN-CONTAINING PROTEIN"/>
    <property type="match status" value="1"/>
</dbReference>
<dbReference type="GO" id="GO:0019867">
    <property type="term" value="C:outer membrane"/>
    <property type="evidence" value="ECO:0007669"/>
    <property type="project" value="InterPro"/>
</dbReference>
<evidence type="ECO:0000259" key="5">
    <source>
        <dbReference type="Pfam" id="PF01103"/>
    </source>
</evidence>
<evidence type="ECO:0000256" key="1">
    <source>
        <dbReference type="ARBA" id="ARBA00004370"/>
    </source>
</evidence>
<dbReference type="AlphaFoldDB" id="A0A8J7M5K1"/>
<evidence type="ECO:0000313" key="7">
    <source>
        <dbReference type="Proteomes" id="UP000655420"/>
    </source>
</evidence>
<organism evidence="6 7">
    <name type="scientific">Thermohalobaculum xanthum</name>
    <dbReference type="NCBI Taxonomy" id="2753746"/>
    <lineage>
        <taxon>Bacteria</taxon>
        <taxon>Pseudomonadati</taxon>
        <taxon>Pseudomonadota</taxon>
        <taxon>Alphaproteobacteria</taxon>
        <taxon>Rhodobacterales</taxon>
        <taxon>Paracoccaceae</taxon>
        <taxon>Thermohalobaculum</taxon>
    </lineage>
</organism>
<name>A0A8J7M5K1_9RHOB</name>
<reference evidence="6" key="1">
    <citation type="submission" date="2020-12" db="EMBL/GenBank/DDBJ databases">
        <title>Bacterial taxonomy.</title>
        <authorList>
            <person name="Pan X."/>
        </authorList>
    </citation>
    <scope>NUCLEOTIDE SEQUENCE</scope>
    <source>
        <strain evidence="6">M0105</strain>
    </source>
</reference>
<evidence type="ECO:0000256" key="2">
    <source>
        <dbReference type="ARBA" id="ARBA00022452"/>
    </source>
</evidence>
<dbReference type="RefSeq" id="WP_200608620.1">
    <property type="nucleotide sequence ID" value="NZ_JAEHHL010000002.1"/>
</dbReference>
<dbReference type="PANTHER" id="PTHR12815">
    <property type="entry name" value="SORTING AND ASSEMBLY MACHINERY SAMM50 PROTEIN FAMILY MEMBER"/>
    <property type="match status" value="1"/>
</dbReference>
<dbReference type="Pfam" id="PF01103">
    <property type="entry name" value="Omp85"/>
    <property type="match status" value="1"/>
</dbReference>
<feature type="domain" description="Bacterial surface antigen (D15)" evidence="5">
    <location>
        <begin position="336"/>
        <end position="629"/>
    </location>
</feature>
<feature type="region of interest" description="Disordered" evidence="4">
    <location>
        <begin position="91"/>
        <end position="133"/>
    </location>
</feature>
<protein>
    <submittedName>
        <fullName evidence="6">BamA/TamA family outer membrane protein</fullName>
    </submittedName>
</protein>
<evidence type="ECO:0000313" key="6">
    <source>
        <dbReference type="EMBL" id="MBK0398906.1"/>
    </source>
</evidence>
<dbReference type="Proteomes" id="UP000655420">
    <property type="component" value="Unassembled WGS sequence"/>
</dbReference>
<keyword evidence="7" id="KW-1185">Reference proteome</keyword>
<comment type="subcellular location">
    <subcellularLocation>
        <location evidence="1">Membrane</location>
    </subcellularLocation>
</comment>